<accession>A0A382Z158</accession>
<dbReference type="Gene3D" id="1.20.1640.10">
    <property type="entry name" value="Multidrug efflux transporter AcrB transmembrane domain"/>
    <property type="match status" value="1"/>
</dbReference>
<dbReference type="EMBL" id="UINC01179905">
    <property type="protein sequence ID" value="SVD88825.1"/>
    <property type="molecule type" value="Genomic_DNA"/>
</dbReference>
<sequence>MLHRIIEVCINNRFLTMLATVFIVGAGLWAVRKTPLDAIPDLSDVQVIILTDYPG</sequence>
<feature type="transmembrane region" description="Helical" evidence="1">
    <location>
        <begin position="12"/>
        <end position="31"/>
    </location>
</feature>
<evidence type="ECO:0000313" key="2">
    <source>
        <dbReference type="EMBL" id="SVD88825.1"/>
    </source>
</evidence>
<keyword evidence="1" id="KW-0812">Transmembrane</keyword>
<organism evidence="2">
    <name type="scientific">marine metagenome</name>
    <dbReference type="NCBI Taxonomy" id="408172"/>
    <lineage>
        <taxon>unclassified sequences</taxon>
        <taxon>metagenomes</taxon>
        <taxon>ecological metagenomes</taxon>
    </lineage>
</organism>
<dbReference type="GO" id="GO:0016020">
    <property type="term" value="C:membrane"/>
    <property type="evidence" value="ECO:0007669"/>
    <property type="project" value="InterPro"/>
</dbReference>
<evidence type="ECO:0008006" key="3">
    <source>
        <dbReference type="Google" id="ProtNLM"/>
    </source>
</evidence>
<gene>
    <name evidence="2" type="ORF">METZ01_LOCUS441679</name>
</gene>
<evidence type="ECO:0000256" key="1">
    <source>
        <dbReference type="SAM" id="Phobius"/>
    </source>
</evidence>
<name>A0A382Z158_9ZZZZ</name>
<proteinExistence type="predicted"/>
<feature type="non-terminal residue" evidence="2">
    <location>
        <position position="55"/>
    </location>
</feature>
<protein>
    <recommendedName>
        <fullName evidence="3">Efflux RND transporter permease subunit</fullName>
    </recommendedName>
</protein>
<reference evidence="2" key="1">
    <citation type="submission" date="2018-05" db="EMBL/GenBank/DDBJ databases">
        <authorList>
            <person name="Lanie J.A."/>
            <person name="Ng W.-L."/>
            <person name="Kazmierczak K.M."/>
            <person name="Andrzejewski T.M."/>
            <person name="Davidsen T.M."/>
            <person name="Wayne K.J."/>
            <person name="Tettelin H."/>
            <person name="Glass J.I."/>
            <person name="Rusch D."/>
            <person name="Podicherti R."/>
            <person name="Tsui H.-C.T."/>
            <person name="Winkler M.E."/>
        </authorList>
    </citation>
    <scope>NUCLEOTIDE SEQUENCE</scope>
</reference>
<keyword evidence="1" id="KW-1133">Transmembrane helix</keyword>
<keyword evidence="1" id="KW-0472">Membrane</keyword>
<dbReference type="GO" id="GO:0022857">
    <property type="term" value="F:transmembrane transporter activity"/>
    <property type="evidence" value="ECO:0007669"/>
    <property type="project" value="InterPro"/>
</dbReference>
<dbReference type="Pfam" id="PF00873">
    <property type="entry name" value="ACR_tran"/>
    <property type="match status" value="1"/>
</dbReference>
<dbReference type="Gene3D" id="3.30.70.1430">
    <property type="entry name" value="Multidrug efflux transporter AcrB pore domain"/>
    <property type="match status" value="1"/>
</dbReference>
<dbReference type="AlphaFoldDB" id="A0A382Z158"/>
<dbReference type="InterPro" id="IPR001036">
    <property type="entry name" value="Acrflvin-R"/>
</dbReference>